<comment type="similarity">
    <text evidence="1">Belongs to the LysR transcriptional regulatory family.</text>
</comment>
<keyword evidence="2" id="KW-0805">Transcription regulation</keyword>
<dbReference type="EMBL" id="CP121252">
    <property type="protein sequence ID" value="WFP16915.1"/>
    <property type="molecule type" value="Genomic_DNA"/>
</dbReference>
<evidence type="ECO:0000313" key="7">
    <source>
        <dbReference type="Proteomes" id="UP001219037"/>
    </source>
</evidence>
<dbReference type="SUPFAM" id="SSF53850">
    <property type="entry name" value="Periplasmic binding protein-like II"/>
    <property type="match status" value="1"/>
</dbReference>
<evidence type="ECO:0000256" key="1">
    <source>
        <dbReference type="ARBA" id="ARBA00009437"/>
    </source>
</evidence>
<dbReference type="PROSITE" id="PS50931">
    <property type="entry name" value="HTH_LYSR"/>
    <property type="match status" value="1"/>
</dbReference>
<dbReference type="PANTHER" id="PTHR30346:SF28">
    <property type="entry name" value="HTH-TYPE TRANSCRIPTIONAL REGULATOR CYNR"/>
    <property type="match status" value="1"/>
</dbReference>
<evidence type="ECO:0000256" key="3">
    <source>
        <dbReference type="ARBA" id="ARBA00023125"/>
    </source>
</evidence>
<evidence type="ECO:0000313" key="6">
    <source>
        <dbReference type="EMBL" id="WFP16915.1"/>
    </source>
</evidence>
<dbReference type="PRINTS" id="PR00039">
    <property type="entry name" value="HTHLYSR"/>
</dbReference>
<dbReference type="Gene3D" id="1.10.10.10">
    <property type="entry name" value="Winged helix-like DNA-binding domain superfamily/Winged helix DNA-binding domain"/>
    <property type="match status" value="1"/>
</dbReference>
<organism evidence="6 7">
    <name type="scientific">Citricoccus muralis</name>
    <dbReference type="NCBI Taxonomy" id="169134"/>
    <lineage>
        <taxon>Bacteria</taxon>
        <taxon>Bacillati</taxon>
        <taxon>Actinomycetota</taxon>
        <taxon>Actinomycetes</taxon>
        <taxon>Micrococcales</taxon>
        <taxon>Micrococcaceae</taxon>
        <taxon>Citricoccus</taxon>
    </lineage>
</organism>
<evidence type="ECO:0000256" key="4">
    <source>
        <dbReference type="ARBA" id="ARBA00023163"/>
    </source>
</evidence>
<proteinExistence type="inferred from homology"/>
<keyword evidence="3" id="KW-0238">DNA-binding</keyword>
<evidence type="ECO:0000259" key="5">
    <source>
        <dbReference type="PROSITE" id="PS50931"/>
    </source>
</evidence>
<keyword evidence="4" id="KW-0804">Transcription</keyword>
<reference evidence="6 7" key="1">
    <citation type="submission" date="2023-04" db="EMBL/GenBank/DDBJ databases">
        <title>Funneling lignin-derived compounds into biodiesel using alkali-halophilic Citricoccus sp. P2.</title>
        <authorList>
            <person name="Luo C.-B."/>
        </authorList>
    </citation>
    <scope>NUCLEOTIDE SEQUENCE [LARGE SCALE GENOMIC DNA]</scope>
    <source>
        <strain evidence="6 7">P2</strain>
    </source>
</reference>
<dbReference type="InterPro" id="IPR000847">
    <property type="entry name" value="LysR_HTH_N"/>
</dbReference>
<dbReference type="Gene3D" id="3.40.190.10">
    <property type="entry name" value="Periplasmic binding protein-like II"/>
    <property type="match status" value="2"/>
</dbReference>
<evidence type="ECO:0000256" key="2">
    <source>
        <dbReference type="ARBA" id="ARBA00023015"/>
    </source>
</evidence>
<dbReference type="PANTHER" id="PTHR30346">
    <property type="entry name" value="TRANSCRIPTIONAL DUAL REGULATOR HCAR-RELATED"/>
    <property type="match status" value="1"/>
</dbReference>
<dbReference type="Pfam" id="PF00126">
    <property type="entry name" value="HTH_1"/>
    <property type="match status" value="1"/>
</dbReference>
<gene>
    <name evidence="6" type="ORF">P8192_01970</name>
</gene>
<dbReference type="Proteomes" id="UP001219037">
    <property type="component" value="Chromosome"/>
</dbReference>
<dbReference type="InterPro" id="IPR036390">
    <property type="entry name" value="WH_DNA-bd_sf"/>
</dbReference>
<protein>
    <submittedName>
        <fullName evidence="6">LysR substrate-binding domain-containing protein</fullName>
    </submittedName>
</protein>
<dbReference type="SUPFAM" id="SSF46785">
    <property type="entry name" value="Winged helix' DNA-binding domain"/>
    <property type="match status" value="1"/>
</dbReference>
<accession>A0ABY8H887</accession>
<dbReference type="CDD" id="cd08414">
    <property type="entry name" value="PBP2_LTTR_aromatics_like"/>
    <property type="match status" value="1"/>
</dbReference>
<dbReference type="InterPro" id="IPR005119">
    <property type="entry name" value="LysR_subst-bd"/>
</dbReference>
<keyword evidence="7" id="KW-1185">Reference proteome</keyword>
<dbReference type="Pfam" id="PF03466">
    <property type="entry name" value="LysR_substrate"/>
    <property type="match status" value="1"/>
</dbReference>
<name>A0ABY8H887_9MICC</name>
<feature type="domain" description="HTH lysR-type" evidence="5">
    <location>
        <begin position="1"/>
        <end position="58"/>
    </location>
</feature>
<dbReference type="RefSeq" id="WP_278158056.1">
    <property type="nucleotide sequence ID" value="NZ_CP121252.1"/>
</dbReference>
<dbReference type="InterPro" id="IPR036388">
    <property type="entry name" value="WH-like_DNA-bd_sf"/>
</dbReference>
<sequence length="311" mass="33438">MELRHLRYFLAVAEEKHFGRAAERLHMAQPPLSSQIKQLETELGTTLFERTTRKVELTSAGILFVDRARQILADVEAAASDVGEIGRGAAGVLRIGFSGTATYRLMPEIVRLAREQMPLVRLQISGEMLTPQMEQALLDNRLDAAVLRPPVQSAELSLDEFEQSPLVAVLPLNHRLAGSTEPLSIADLAHDDVVSYPRGSSVSSVVAELSRQAGFRLRIVQEATETSTLIALVSAGLGVAFVPGSASLPLHSSIALRPLSEEITLGLGTAWKPGAATPLLNSFLGLARTASENLHAHDRPPSASETPPETP</sequence>